<dbReference type="Gene3D" id="2.150.10.10">
    <property type="entry name" value="Serralysin-like metalloprotease, C-terminal"/>
    <property type="match status" value="3"/>
</dbReference>
<feature type="compositionally biased region" description="Low complexity" evidence="11">
    <location>
        <begin position="7"/>
        <end position="23"/>
    </location>
</feature>
<evidence type="ECO:0000256" key="8">
    <source>
        <dbReference type="ARBA" id="ARBA00022927"/>
    </source>
</evidence>
<feature type="domain" description="Trimeric autotransporter adhesin YadA-like stalk" evidence="13">
    <location>
        <begin position="309"/>
        <end position="353"/>
    </location>
</feature>
<evidence type="ECO:0000256" key="9">
    <source>
        <dbReference type="ARBA" id="ARBA00023136"/>
    </source>
</evidence>
<dbReference type="Gene3D" id="1.20.5.170">
    <property type="match status" value="1"/>
</dbReference>
<dbReference type="CDD" id="cd12820">
    <property type="entry name" value="LbR_YadA-like"/>
    <property type="match status" value="1"/>
</dbReference>
<dbReference type="InterPro" id="IPR045584">
    <property type="entry name" value="Pilin-like"/>
</dbReference>
<feature type="region of interest" description="Disordered" evidence="11">
    <location>
        <begin position="1"/>
        <end position="44"/>
    </location>
</feature>
<evidence type="ECO:0000259" key="12">
    <source>
        <dbReference type="Pfam" id="PF03895"/>
    </source>
</evidence>
<dbReference type="InterPro" id="IPR008635">
    <property type="entry name" value="Coiled_stalk_dom"/>
</dbReference>
<proteinExistence type="inferred from homology"/>
<sequence>MATTASAQQTGNTANKTTGTNSTVGGGDYNEATGADSTVGGGNSNKATGANSTIGGGDGNQATGADSTIAGGYLNQAAGEHSTIAGGYLNQAAGVISTVSGGRYNQAADYGSTVGGGGFNQATGEDSTIGGGFNNQATGLSSTVGGGSSNQATGRRSTIGGGSFNKATGEKSTIGGGDGNKATGNYSTIGGGYENQAKGAGSFAAGIENQANTENAVAVGKKNIIDGDNSVAIGSNNTVENDKKDVFILGSNTKNAQSGSVLLGNNTSGKAATTVNNATVGNLNLTGFAGTSKAENGVVSVGSEGGERQIVNVGAGKISATSTDAVNGSQLHALATAINEKLSGNINTKTNNTNTKTAESLEKAVSQNQDDIAKNQADIAKNIDNIQNLKAETLGNRADVQELKRKQENDIKDVVGMQNAIAEQADQNTADIAANKADADAKFKGVQTDIANNKTTLAQHANQINENKQAIEAKLGGKVDVQKLAELKTNVDKNKADADAKFTATEVAIAKNTQSITTLDSKVNTFDGRISALDAKVNGFDGRINALDDKFKNGMAAQAALNGLFQPYSVGKVSISAAIGGYGSKSAIAIGAGYRVNPQLAFKGGTAINMGGSRKGSYNIGVNYEF</sequence>
<dbReference type="InterPro" id="IPR005594">
    <property type="entry name" value="YadA_C"/>
</dbReference>
<evidence type="ECO:0000256" key="3">
    <source>
        <dbReference type="ARBA" id="ARBA00005848"/>
    </source>
</evidence>
<evidence type="ECO:0000256" key="4">
    <source>
        <dbReference type="ARBA" id="ARBA00022448"/>
    </source>
</evidence>
<protein>
    <submittedName>
        <fullName evidence="14">YadA-like family protein</fullName>
    </submittedName>
</protein>
<dbReference type="SUPFAM" id="SSF69349">
    <property type="entry name" value="Phage fibre proteins"/>
    <property type="match status" value="1"/>
</dbReference>
<organism evidence="14 15">
    <name type="scientific">Moraxella nonliquefaciens</name>
    <dbReference type="NCBI Taxonomy" id="478"/>
    <lineage>
        <taxon>Bacteria</taxon>
        <taxon>Pseudomonadati</taxon>
        <taxon>Pseudomonadota</taxon>
        <taxon>Gammaproteobacteria</taxon>
        <taxon>Moraxellales</taxon>
        <taxon>Moraxellaceae</taxon>
        <taxon>Moraxella</taxon>
    </lineage>
</organism>
<dbReference type="PRINTS" id="PR01804">
    <property type="entry name" value="UBIQUITOUSSP"/>
</dbReference>
<dbReference type="SUPFAM" id="SSF101967">
    <property type="entry name" value="Adhesin YadA, collagen-binding domain"/>
    <property type="match status" value="1"/>
</dbReference>
<evidence type="ECO:0000256" key="10">
    <source>
        <dbReference type="ARBA" id="ARBA00023237"/>
    </source>
</evidence>
<evidence type="ECO:0000256" key="1">
    <source>
        <dbReference type="ARBA" id="ARBA00004241"/>
    </source>
</evidence>
<evidence type="ECO:0000256" key="11">
    <source>
        <dbReference type="SAM" id="MobiDB-lite"/>
    </source>
</evidence>
<dbReference type="EMBL" id="CP065728">
    <property type="protein sequence ID" value="QPT44832.1"/>
    <property type="molecule type" value="Genomic_DNA"/>
</dbReference>
<gene>
    <name evidence="14" type="ORF">I6G26_01990</name>
</gene>
<comment type="subcellular location">
    <subcellularLocation>
        <location evidence="2">Cell outer membrane</location>
    </subcellularLocation>
    <subcellularLocation>
        <location evidence="1">Cell surface</location>
    </subcellularLocation>
</comment>
<dbReference type="Gene3D" id="3.30.1300.30">
    <property type="entry name" value="GSPII I/J protein-like"/>
    <property type="match status" value="1"/>
</dbReference>
<evidence type="ECO:0000313" key="15">
    <source>
        <dbReference type="Proteomes" id="UP000594834"/>
    </source>
</evidence>
<keyword evidence="5" id="KW-1134">Transmembrane beta strand</keyword>
<dbReference type="RefSeq" id="WP_082995415.1">
    <property type="nucleotide sequence ID" value="NZ_CP066057.1"/>
</dbReference>
<accession>A0A7T3EYV3</accession>
<dbReference type="Proteomes" id="UP000594834">
    <property type="component" value="Chromosome"/>
</dbReference>
<keyword evidence="8" id="KW-0653">Protein transport</keyword>
<keyword evidence="9" id="KW-0472">Membrane</keyword>
<dbReference type="Pfam" id="PF03895">
    <property type="entry name" value="YadA_anchor"/>
    <property type="match status" value="1"/>
</dbReference>
<evidence type="ECO:0000259" key="13">
    <source>
        <dbReference type="Pfam" id="PF05662"/>
    </source>
</evidence>
<evidence type="ECO:0000256" key="2">
    <source>
        <dbReference type="ARBA" id="ARBA00004442"/>
    </source>
</evidence>
<evidence type="ECO:0000256" key="7">
    <source>
        <dbReference type="ARBA" id="ARBA00022729"/>
    </source>
</evidence>
<comment type="similarity">
    <text evidence="3">Belongs to the autotransporter-2 (AT-2) (TC 1.B.40) family.</text>
</comment>
<dbReference type="Gene3D" id="1.20.5.2280">
    <property type="match status" value="1"/>
</dbReference>
<keyword evidence="15" id="KW-1185">Reference proteome</keyword>
<feature type="domain" description="Trimeric autotransporter adhesin YadA-like C-terminal membrane anchor" evidence="12">
    <location>
        <begin position="565"/>
        <end position="626"/>
    </location>
</feature>
<feature type="region of interest" description="Disordered" evidence="11">
    <location>
        <begin position="140"/>
        <end position="181"/>
    </location>
</feature>
<evidence type="ECO:0000256" key="6">
    <source>
        <dbReference type="ARBA" id="ARBA00022692"/>
    </source>
</evidence>
<keyword evidence="10" id="KW-0998">Cell outer membrane</keyword>
<name>A0A7T3EYV3_MORNO</name>
<keyword evidence="7" id="KW-0732">Signal</keyword>
<dbReference type="InterPro" id="IPR008378">
    <property type="entry name" value="Ubiq_surface"/>
</dbReference>
<dbReference type="Pfam" id="PF05662">
    <property type="entry name" value="YadA_stalk"/>
    <property type="match status" value="1"/>
</dbReference>
<evidence type="ECO:0000256" key="5">
    <source>
        <dbReference type="ARBA" id="ARBA00022452"/>
    </source>
</evidence>
<evidence type="ECO:0000313" key="14">
    <source>
        <dbReference type="EMBL" id="QPT44832.1"/>
    </source>
</evidence>
<keyword evidence="6" id="KW-0812">Transmembrane</keyword>
<dbReference type="SUPFAM" id="SSF54523">
    <property type="entry name" value="Pili subunits"/>
    <property type="match status" value="1"/>
</dbReference>
<dbReference type="CDD" id="cd12819">
    <property type="entry name" value="LbR_vir_like"/>
    <property type="match status" value="1"/>
</dbReference>
<dbReference type="InterPro" id="IPR011049">
    <property type="entry name" value="Serralysin-like_metalloprot_C"/>
</dbReference>
<reference evidence="14 15" key="1">
    <citation type="submission" date="2020-12" db="EMBL/GenBank/DDBJ databases">
        <title>FDA dAtabase for Regulatory Grade micrObial Sequences (FDA-ARGOS): Supporting development and validation of Infectious Disease Dx tests.</title>
        <authorList>
            <person name="Sproer C."/>
            <person name="Gronow S."/>
            <person name="Severitt S."/>
            <person name="Schroder I."/>
            <person name="Tallon L."/>
            <person name="Sadzewicz L."/>
            <person name="Zhao X."/>
            <person name="Boylan J."/>
            <person name="Ott S."/>
            <person name="Bowen H."/>
            <person name="Vavikolanu K."/>
            <person name="Mehta A."/>
            <person name="Aluvathingal J."/>
            <person name="Nadendla S."/>
            <person name="Lowell S."/>
            <person name="Myers T."/>
            <person name="Yan Y."/>
            <person name="Sichtig H."/>
        </authorList>
    </citation>
    <scope>NUCLEOTIDE SEQUENCE [LARGE SCALE GENOMIC DNA]</scope>
    <source>
        <strain evidence="14 15">FDAARGOS_869</strain>
    </source>
</reference>
<keyword evidence="4" id="KW-0813">Transport</keyword>